<keyword evidence="4 9" id="KW-1133">Transmembrane helix</keyword>
<evidence type="ECO:0000256" key="7">
    <source>
        <dbReference type="ARBA" id="ARBA00023170"/>
    </source>
</evidence>
<feature type="domain" description="G-protein coupled receptors family 1 profile" evidence="10">
    <location>
        <begin position="526"/>
        <end position="763"/>
    </location>
</feature>
<feature type="transmembrane region" description="Helical" evidence="9">
    <location>
        <begin position="928"/>
        <end position="945"/>
    </location>
</feature>
<dbReference type="Proteomes" id="UP000275408">
    <property type="component" value="Unassembled WGS sequence"/>
</dbReference>
<feature type="domain" description="G-protein coupled receptors family 1 profile" evidence="10">
    <location>
        <begin position="826"/>
        <end position="1249"/>
    </location>
</feature>
<dbReference type="AlphaFoldDB" id="A0A3M6TDH1"/>
<keyword evidence="2" id="KW-1003">Cell membrane</keyword>
<evidence type="ECO:0000313" key="11">
    <source>
        <dbReference type="EMBL" id="RMX39423.1"/>
    </source>
</evidence>
<evidence type="ECO:0000256" key="3">
    <source>
        <dbReference type="ARBA" id="ARBA00022692"/>
    </source>
</evidence>
<dbReference type="GO" id="GO:0005886">
    <property type="term" value="C:plasma membrane"/>
    <property type="evidence" value="ECO:0007669"/>
    <property type="project" value="UniProtKB-SubCell"/>
</dbReference>
<feature type="transmembrane region" description="Helical" evidence="9">
    <location>
        <begin position="113"/>
        <end position="133"/>
    </location>
</feature>
<feature type="transmembrane region" description="Helical" evidence="9">
    <location>
        <begin position="1093"/>
        <end position="1121"/>
    </location>
</feature>
<dbReference type="OrthoDB" id="5958759at2759"/>
<gene>
    <name evidence="11" type="ORF">pdam_00005951</name>
</gene>
<feature type="transmembrane region" description="Helical" evidence="9">
    <location>
        <begin position="810"/>
        <end position="834"/>
    </location>
</feature>
<feature type="transmembrane region" description="Helical" evidence="9">
    <location>
        <begin position="145"/>
        <end position="167"/>
    </location>
</feature>
<feature type="transmembrane region" description="Helical" evidence="9">
    <location>
        <begin position="884"/>
        <end position="907"/>
    </location>
</feature>
<dbReference type="InterPro" id="IPR050569">
    <property type="entry name" value="TAAR"/>
</dbReference>
<feature type="transmembrane region" description="Helical" evidence="9">
    <location>
        <begin position="295"/>
        <end position="317"/>
    </location>
</feature>
<dbReference type="Pfam" id="PF00001">
    <property type="entry name" value="7tm_1"/>
    <property type="match status" value="5"/>
</dbReference>
<feature type="transmembrane region" description="Helical" evidence="9">
    <location>
        <begin position="1045"/>
        <end position="1063"/>
    </location>
</feature>
<feature type="transmembrane region" description="Helical" evidence="9">
    <location>
        <begin position="587"/>
        <end position="607"/>
    </location>
</feature>
<keyword evidence="12" id="KW-1185">Reference proteome</keyword>
<feature type="transmembrane region" description="Helical" evidence="9">
    <location>
        <begin position="711"/>
        <end position="735"/>
    </location>
</feature>
<keyword evidence="5" id="KW-0297">G-protein coupled receptor</keyword>
<feature type="transmembrane region" description="Helical" evidence="9">
    <location>
        <begin position="218"/>
        <end position="244"/>
    </location>
</feature>
<protein>
    <recommendedName>
        <fullName evidence="10">G-protein coupled receptors family 1 profile domain-containing protein</fullName>
    </recommendedName>
</protein>
<keyword evidence="3 9" id="KW-0812">Transmembrane</keyword>
<feature type="transmembrane region" description="Helical" evidence="9">
    <location>
        <begin position="367"/>
        <end position="387"/>
    </location>
</feature>
<comment type="subcellular location">
    <subcellularLocation>
        <location evidence="1">Cell membrane</location>
        <topology evidence="1">Multi-pass membrane protein</topology>
    </subcellularLocation>
</comment>
<dbReference type="SUPFAM" id="SSF81321">
    <property type="entry name" value="Family A G protein-coupled receptor-like"/>
    <property type="match status" value="4"/>
</dbReference>
<dbReference type="GO" id="GO:0004930">
    <property type="term" value="F:G protein-coupled receptor activity"/>
    <property type="evidence" value="ECO:0007669"/>
    <property type="project" value="UniProtKB-KW"/>
</dbReference>
<dbReference type="InterPro" id="IPR017452">
    <property type="entry name" value="GPCR_Rhodpsn_7TM"/>
</dbReference>
<feature type="transmembrane region" description="Helical" evidence="9">
    <location>
        <begin position="846"/>
        <end position="872"/>
    </location>
</feature>
<keyword evidence="8" id="KW-0807">Transducer</keyword>
<proteinExistence type="predicted"/>
<feature type="transmembrane region" description="Helical" evidence="9">
    <location>
        <begin position="179"/>
        <end position="198"/>
    </location>
</feature>
<evidence type="ECO:0000256" key="6">
    <source>
        <dbReference type="ARBA" id="ARBA00023136"/>
    </source>
</evidence>
<feature type="transmembrane region" description="Helical" evidence="9">
    <location>
        <begin position="654"/>
        <end position="676"/>
    </location>
</feature>
<evidence type="ECO:0000256" key="1">
    <source>
        <dbReference type="ARBA" id="ARBA00004651"/>
    </source>
</evidence>
<feature type="domain" description="G-protein coupled receptors family 1 profile" evidence="10">
    <location>
        <begin position="236"/>
        <end position="471"/>
    </location>
</feature>
<organism evidence="11 12">
    <name type="scientific">Pocillopora damicornis</name>
    <name type="common">Cauliflower coral</name>
    <name type="synonym">Millepora damicornis</name>
    <dbReference type="NCBI Taxonomy" id="46731"/>
    <lineage>
        <taxon>Eukaryota</taxon>
        <taxon>Metazoa</taxon>
        <taxon>Cnidaria</taxon>
        <taxon>Anthozoa</taxon>
        <taxon>Hexacorallia</taxon>
        <taxon>Scleractinia</taxon>
        <taxon>Astrocoeniina</taxon>
        <taxon>Pocilloporidae</taxon>
        <taxon>Pocillopora</taxon>
    </lineage>
</organism>
<evidence type="ECO:0000256" key="5">
    <source>
        <dbReference type="ARBA" id="ARBA00023040"/>
    </source>
</evidence>
<keyword evidence="7" id="KW-0675">Receptor</keyword>
<feature type="transmembrane region" description="Helical" evidence="9">
    <location>
        <begin position="256"/>
        <end position="283"/>
    </location>
</feature>
<evidence type="ECO:0000256" key="8">
    <source>
        <dbReference type="ARBA" id="ARBA00023224"/>
    </source>
</evidence>
<evidence type="ECO:0000256" key="9">
    <source>
        <dbReference type="SAM" id="Phobius"/>
    </source>
</evidence>
<feature type="transmembrane region" description="Helical" evidence="9">
    <location>
        <begin position="1011"/>
        <end position="1039"/>
    </location>
</feature>
<dbReference type="CDD" id="cd00637">
    <property type="entry name" value="7tm_classA_rhodopsin-like"/>
    <property type="match status" value="4"/>
</dbReference>
<feature type="transmembrane region" description="Helical" evidence="9">
    <location>
        <begin position="9"/>
        <end position="33"/>
    </location>
</feature>
<feature type="transmembrane region" description="Helical" evidence="9">
    <location>
        <begin position="338"/>
        <end position="355"/>
    </location>
</feature>
<feature type="transmembrane region" description="Helical" evidence="9">
    <location>
        <begin position="77"/>
        <end position="101"/>
    </location>
</feature>
<name>A0A3M6TDH1_POCDA</name>
<accession>A0A3M6TDH1</accession>
<dbReference type="PANTHER" id="PTHR24249:SF421">
    <property type="entry name" value="G-PROTEIN COUPLED RECEPTORS FAMILY 1 PROFILE DOMAIN-CONTAINING PROTEIN"/>
    <property type="match status" value="1"/>
</dbReference>
<sequence>MSSCRLKFLVVRALSGLLTISCVLFLAFAYFIMYREAHASPREDKNTTNVPVNFTNVTNMASKEGDSVDVPSVAGSLIMIIINTITCPFTVLLNALVIKAVKTTPGLRTNSNILLSCLAVTDSLVNPLISVLLKTKRTEKATGLYNAIICPISQTLVITCAMLNPLLNPLIYCWRQKEMRKVILGIRIQMVNFSFATFTNTTNITRREGDREVPSLAGSIIIIIINTISFPCAVLLNVLVIKAVKTTPRLRTNSNILLACLAVTDALTGLLCQPLFILWRIFLTFGLSNSETAKISFISSLLVTLVSSYLHLMLVTFERLIAIKLTMQYSNIMTEKNMKIAVLVVWIIAFIYGILRGMKKVLAARSLTGLLTISCILFLTFANLIMYRETARHKDKIKTQHLPQEDVERFLKENKALKTTLFVVGAVLVCLLPVGFFFIVVVTGLHDIFPINVQLMQTCAMLNSLVNPLIYCWRQKEMRNVIFGMRTQAVTNMASKEDESGHVPSVAGSMVIIIINTIACPFTVVLNVLVIKAVKTTPRLRTNSNILLSCLAVTDVLTGLFTQPFFILWQIFLLLGLSESETLENCFVLSVIVLQIASYLHLMLVTFERLIAIKFTMKYSNIITDNNIKIAVLVVWIIAFMNGVLRGMEMVKVALSLVGLLTLSCILFLAFSYCIMYRETRRHQAKVKNQQLPQEEKERFAKENKALKTTLFVVGAVVICLLPLFVWIFIIATGLESTIIFPMNKSLVFTCGMLNPLVNPLIYCWRQKEMRKVIFGIRNQVVHLEIHFINTTNITRREGDRDVSSMADSIIIIIINTITFPCTVILNVLVIKAVKTTSRLRTNNNILLACLAVTDALTGLLGQPLFILWRIFLTFGLSNSETVGISFISSLLTTLVASYFHLMLVTFERLIAIKFTMQYSNIITEKNMKIAVIVVWITASIYGVLRGMKKVLAARSFTGLLTISCILFLTFAYLIMYRETARHKEKIKTQQLPQEDVERFLKENKALKTTLFVVGAVLVFLLPVGFFFIFIVTGLYNIFPINLPSILTCAMLNSLVNPLIYCWRQKEMRNVIFGMRTHVAVKTTPRLRNNSNILLACLAVTDAFTGLLCQPLIILWTIILLLGHSISQTVTDFWFTFVAVMLTASFFHVMLVTFERLIAIKFTMQYSNIQEKIKNQQLPQEEKERFAKENKALKTTLFVVGAVVIFLLPLSFCLIVVASGLYNATICPINKPLVVTCAMLNSLVNPLIYCWRQNEMRKVMFGIRNQVVHPEIQ</sequence>
<evidence type="ECO:0000259" key="10">
    <source>
        <dbReference type="PROSITE" id="PS50262"/>
    </source>
</evidence>
<dbReference type="SMART" id="SM01381">
    <property type="entry name" value="7TM_GPCR_Srsx"/>
    <property type="match status" value="1"/>
</dbReference>
<dbReference type="PRINTS" id="PR00237">
    <property type="entry name" value="GPCRRHODOPSN"/>
</dbReference>
<feature type="transmembrane region" description="Helical" evidence="9">
    <location>
        <begin position="510"/>
        <end position="534"/>
    </location>
</feature>
<feature type="transmembrane region" description="Helical" evidence="9">
    <location>
        <begin position="421"/>
        <end position="445"/>
    </location>
</feature>
<dbReference type="Gene3D" id="1.20.1070.10">
    <property type="entry name" value="Rhodopsin 7-helix transmembrane proteins"/>
    <property type="match status" value="6"/>
</dbReference>
<feature type="transmembrane region" description="Helical" evidence="9">
    <location>
        <begin position="1197"/>
        <end position="1221"/>
    </location>
</feature>
<feature type="transmembrane region" description="Helical" evidence="9">
    <location>
        <begin position="546"/>
        <end position="575"/>
    </location>
</feature>
<reference evidence="11 12" key="1">
    <citation type="journal article" date="2018" name="Sci. Rep.">
        <title>Comparative analysis of the Pocillopora damicornis genome highlights role of immune system in coral evolution.</title>
        <authorList>
            <person name="Cunning R."/>
            <person name="Bay R.A."/>
            <person name="Gillette P."/>
            <person name="Baker A.C."/>
            <person name="Traylor-Knowles N."/>
        </authorList>
    </citation>
    <scope>NUCLEOTIDE SEQUENCE [LARGE SCALE GENOMIC DNA]</scope>
    <source>
        <strain evidence="11">RSMAS</strain>
        <tissue evidence="11">Whole animal</tissue>
    </source>
</reference>
<dbReference type="PROSITE" id="PS50262">
    <property type="entry name" value="G_PROTEIN_RECEP_F1_2"/>
    <property type="match status" value="3"/>
</dbReference>
<dbReference type="InterPro" id="IPR000276">
    <property type="entry name" value="GPCR_Rhodpsn"/>
</dbReference>
<comment type="caution">
    <text evidence="11">The sequence shown here is derived from an EMBL/GenBank/DDBJ whole genome shotgun (WGS) entry which is preliminary data.</text>
</comment>
<evidence type="ECO:0000256" key="2">
    <source>
        <dbReference type="ARBA" id="ARBA00022475"/>
    </source>
</evidence>
<feature type="transmembrane region" description="Helical" evidence="9">
    <location>
        <begin position="1133"/>
        <end position="1154"/>
    </location>
</feature>
<keyword evidence="6 9" id="KW-0472">Membrane</keyword>
<feature type="transmembrane region" description="Helical" evidence="9">
    <location>
        <begin position="1233"/>
        <end position="1251"/>
    </location>
</feature>
<dbReference type="PANTHER" id="PTHR24249">
    <property type="entry name" value="HISTAMINE RECEPTOR-RELATED G-PROTEIN COUPLED RECEPTOR"/>
    <property type="match status" value="1"/>
</dbReference>
<evidence type="ECO:0000256" key="4">
    <source>
        <dbReference type="ARBA" id="ARBA00022989"/>
    </source>
</evidence>
<dbReference type="EMBL" id="RCHS01003817">
    <property type="protein sequence ID" value="RMX39423.1"/>
    <property type="molecule type" value="Genomic_DNA"/>
</dbReference>
<feature type="transmembrane region" description="Helical" evidence="9">
    <location>
        <begin position="957"/>
        <end position="976"/>
    </location>
</feature>
<evidence type="ECO:0000313" key="12">
    <source>
        <dbReference type="Proteomes" id="UP000275408"/>
    </source>
</evidence>
<dbReference type="Gene3D" id="1.10.1220.70">
    <property type="match status" value="1"/>
</dbReference>
<feature type="transmembrane region" description="Helical" evidence="9">
    <location>
        <begin position="628"/>
        <end position="648"/>
    </location>
</feature>